<protein>
    <submittedName>
        <fullName evidence="2">Uncharacterized protein</fullName>
    </submittedName>
</protein>
<accession>F5XR19</accession>
<organism evidence="2 3">
    <name type="scientific">Microlunatus phosphovorus (strain ATCC 700054 / DSM 10555 / JCM 9379 / NBRC 101784 / NCIMB 13414 / VKM Ac-1990 / NM-1)</name>
    <dbReference type="NCBI Taxonomy" id="1032480"/>
    <lineage>
        <taxon>Bacteria</taxon>
        <taxon>Bacillati</taxon>
        <taxon>Actinomycetota</taxon>
        <taxon>Actinomycetes</taxon>
        <taxon>Propionibacteriales</taxon>
        <taxon>Propionibacteriaceae</taxon>
        <taxon>Microlunatus</taxon>
    </lineage>
</organism>
<evidence type="ECO:0000313" key="3">
    <source>
        <dbReference type="Proteomes" id="UP000007947"/>
    </source>
</evidence>
<evidence type="ECO:0000256" key="1">
    <source>
        <dbReference type="SAM" id="MobiDB-lite"/>
    </source>
</evidence>
<sequence>MLVVLAAAALVFVSGSISALNRDLAQRPAAAPPSTTARPSFTRLSMTGGDR</sequence>
<feature type="region of interest" description="Disordered" evidence="1">
    <location>
        <begin position="27"/>
        <end position="51"/>
    </location>
</feature>
<dbReference type="AlphaFoldDB" id="F5XR19"/>
<dbReference type="HOGENOM" id="CLU_3100935_0_0_11"/>
<feature type="compositionally biased region" description="Low complexity" evidence="1">
    <location>
        <begin position="27"/>
        <end position="40"/>
    </location>
</feature>
<evidence type="ECO:0000313" key="2">
    <source>
        <dbReference type="EMBL" id="BAK37041.1"/>
    </source>
</evidence>
<reference evidence="2 3" key="1">
    <citation type="submission" date="2011-05" db="EMBL/GenBank/DDBJ databases">
        <title>Whole genome sequence of Microlunatus phosphovorus NM-1.</title>
        <authorList>
            <person name="Hosoyama A."/>
            <person name="Sasaki K."/>
            <person name="Harada T."/>
            <person name="Igarashi R."/>
            <person name="Kawakoshi A."/>
            <person name="Sasagawa M."/>
            <person name="Fukada J."/>
            <person name="Nakamura S."/>
            <person name="Katano Y."/>
            <person name="Hanada S."/>
            <person name="Kamagata Y."/>
            <person name="Nakamura N."/>
            <person name="Yamazaki S."/>
            <person name="Fujita N."/>
        </authorList>
    </citation>
    <scope>NUCLEOTIDE SEQUENCE [LARGE SCALE GENOMIC DNA]</scope>
    <source>
        <strain evidence="3">ATCC 700054 / DSM 10555 / JCM 9379 / NBRC 101784 / NCIMB 13414 / VKM Ac-1990 / NM-1</strain>
    </source>
</reference>
<keyword evidence="3" id="KW-1185">Reference proteome</keyword>
<dbReference type="Proteomes" id="UP000007947">
    <property type="component" value="Chromosome"/>
</dbReference>
<dbReference type="EMBL" id="AP012204">
    <property type="protein sequence ID" value="BAK37041.1"/>
    <property type="molecule type" value="Genomic_DNA"/>
</dbReference>
<gene>
    <name evidence="2" type="ordered locus">MLP_40270</name>
</gene>
<name>F5XR19_MICPN</name>
<dbReference type="KEGG" id="mph:MLP_40270"/>
<dbReference type="STRING" id="1032480.MLP_40270"/>
<proteinExistence type="predicted"/>